<dbReference type="Pfam" id="PF13385">
    <property type="entry name" value="Laminin_G_3"/>
    <property type="match status" value="3"/>
</dbReference>
<evidence type="ECO:0000256" key="5">
    <source>
        <dbReference type="SAM" id="MobiDB-lite"/>
    </source>
</evidence>
<dbReference type="GO" id="GO:0005509">
    <property type="term" value="F:calcium ion binding"/>
    <property type="evidence" value="ECO:0007669"/>
    <property type="project" value="InterPro"/>
</dbReference>
<dbReference type="InterPro" id="IPR013320">
    <property type="entry name" value="ConA-like_dom_sf"/>
</dbReference>
<dbReference type="InterPro" id="IPR059100">
    <property type="entry name" value="TSP3_bac"/>
</dbReference>
<dbReference type="CDD" id="cd11304">
    <property type="entry name" value="Cadherin_repeat"/>
    <property type="match status" value="1"/>
</dbReference>
<dbReference type="InterPro" id="IPR002126">
    <property type="entry name" value="Cadherin-like_dom"/>
</dbReference>
<sequence>MPSKKTSLLALTALGVGVVSVPTLIHRGARQDTTSISPSQTSSTDPHLASESASGSSQSDPANPATNTTPPGSTAATSATPGKLHDRPDLPMTVAIREPKISFDDATFDRWAKDQGTVDLRLPGGKIAQLHIQRATTKPDGSWEMITGAVVAPDEGTFFFVKQPEGIASGAYEGAIRIPTLKDGWLLKEGPDGEPQLQLAAADKVSCVTLPQAPSDWEPEPLVPLEHPTDVDIPAYQNGVIPLNSQPGQAGVIYLDFDGGEGPFDGWGDFDAEPSGASNAQIMQVWARVAEDFAPFNINVTTDLQVYLDANATNRQRIMITPTNTAAPTAGGVAYLGSWNSAAEVVCWAFYTTGKTSAEVISHEIGHTLGLSHDGQTPDVGYYTGHGSGDTGWAPIMGAGYYENVTQWSKGEYPDANNTEDDLAVMDTFNAVDLRADDHGDTVAAASALELYGSAVDDDGIITTRADVDVFSFTTTGGRLNLVINPVAEGPNLDLSVVLRDSSGTAILTSNSATTLGATLYMDVLPAGSYTIHVDGVGFGSPPSNGYSDYASLGHYEINGLIQGALAPKRFSVGEFSPIGTDVGQILPYADHGAATLGFSIASGNENGAFAIDANGIITVARPSVIDYSALTSGWNDPAELEFYVLVTDSTNAALNETIRVVVTVLDTGARPPVSLAHRFSFNEDSTDTVSDAELTLHGNATVADGYLNLPGGGGVRTHYAAAENESLTAVAETLSDNNAITIEGWFNQTAARNWAKVFMAGQADAADYLDFTPRRGSNDNVSSISLRTNGGTETNVMTTGATVPDGTPYYFAAIWNESDNQLVLHMGPVGGTLSKFPVGSLGGLELGDLNIDQFLLGAAVSFDDQDFEGWINEFRIWRGALDDNRVAANFAAGPNPPGDEDLDGLPDAWELSFDGITSLADLDGNLSAGNGPGPGTGDFDGDGLSDADEYNDGELSSDPTDTDTDDDLFSDYIERLRNTDPTDPNSVPSAVLAHRYSFDVDTSDNVGSADFELVGNASVNSGSLDLPGAGYQRDYATATGTNLTELAATINQSYAVTIEFWVQQGWARNWAKLFMAGRGYNGSYLSMTPKRGDGENLSDIAIQDGTSETSLMGAFVPGLTHPDYEYQDTYIACIWDPVRDQMTLHMADVGAPLQSFTQSMDGKKLSDLVINEFYLGRSVQLTSQIDFDGRIHELRIWSGALSEEEIAASFAAGPGQPPGDLDLDGMPDDWEFSFTGVNHLDDLAPGIDDDNDGLTNLVEYQTGTNPLEADSDGDNFSDGFEVEKGSDPTDPGSIPAIPDPVLSHRWGFDDNAFDSVGHANLNLVGDAYLASGNLMLPGGGIRANYAAASGTGLSELATTLRSPYGITIEAWFSQINVANWSKVFMAGHGAGGGYLDLTPRRGTDGLGTSISFNNGETEAYATGKYRNAPLTTGNNYYVAGVWDPVNDELTFHIGIPGSTLSTYTTSLGGMSLEEIQINQFALGASVEFTDPDFNGRISEFRIWNGTLDTATIKANFKAGQGMPSGDIDGDGLDDAWELSFTGVNNLDDLTADGDADADGLTNLEEYLTTGTNPVNPDSDGDGASDGYEYLAGTDPNDPNSTPPPATPRSVSVTLSETHDSITLGFDGLLIGSVYHLEAGTSLTDLAPLEDSEFTAPNSIHSIEWPVSTIDDPRRFFRLVEGPLP</sequence>
<dbReference type="Proteomes" id="UP000557717">
    <property type="component" value="Unassembled WGS sequence"/>
</dbReference>
<dbReference type="InterPro" id="IPR024079">
    <property type="entry name" value="MetalloPept_cat_dom_sf"/>
</dbReference>
<evidence type="ECO:0000256" key="1">
    <source>
        <dbReference type="ARBA" id="ARBA00004613"/>
    </source>
</evidence>
<dbReference type="EMBL" id="JACHFD010000022">
    <property type="protein sequence ID" value="MBB5353231.1"/>
    <property type="molecule type" value="Genomic_DNA"/>
</dbReference>
<name>A0A840VKP3_9BACT</name>
<feature type="compositionally biased region" description="Acidic residues" evidence="5">
    <location>
        <begin position="940"/>
        <end position="953"/>
    </location>
</feature>
<dbReference type="InterPro" id="IPR053180">
    <property type="entry name" value="Ca-binding_acidic-repeat"/>
</dbReference>
<dbReference type="GO" id="GO:0008237">
    <property type="term" value="F:metallopeptidase activity"/>
    <property type="evidence" value="ECO:0007669"/>
    <property type="project" value="InterPro"/>
</dbReference>
<evidence type="ECO:0000313" key="7">
    <source>
        <dbReference type="EMBL" id="MBB5353231.1"/>
    </source>
</evidence>
<evidence type="ECO:0000259" key="6">
    <source>
        <dbReference type="PROSITE" id="PS50268"/>
    </source>
</evidence>
<dbReference type="Pfam" id="PF13688">
    <property type="entry name" value="Reprolysin_5"/>
    <property type="match status" value="1"/>
</dbReference>
<comment type="caution">
    <text evidence="7">The sequence shown here is derived from an EMBL/GenBank/DDBJ whole genome shotgun (WGS) entry which is preliminary data.</text>
</comment>
<dbReference type="GO" id="GO:0007156">
    <property type="term" value="P:homophilic cell adhesion via plasma membrane adhesion molecules"/>
    <property type="evidence" value="ECO:0007669"/>
    <property type="project" value="InterPro"/>
</dbReference>
<proteinExistence type="predicted"/>
<evidence type="ECO:0000313" key="8">
    <source>
        <dbReference type="Proteomes" id="UP000557717"/>
    </source>
</evidence>
<protein>
    <recommendedName>
        <fullName evidence="6">Cadherin domain-containing protein</fullName>
    </recommendedName>
</protein>
<dbReference type="Pfam" id="PF18884">
    <property type="entry name" value="TSP3_bac"/>
    <property type="match status" value="3"/>
</dbReference>
<dbReference type="InterPro" id="IPR015919">
    <property type="entry name" value="Cadherin-like_sf"/>
</dbReference>
<evidence type="ECO:0000256" key="2">
    <source>
        <dbReference type="ARBA" id="ARBA00022525"/>
    </source>
</evidence>
<dbReference type="Gene3D" id="2.60.40.60">
    <property type="entry name" value="Cadherins"/>
    <property type="match status" value="1"/>
</dbReference>
<feature type="domain" description="Cadherin" evidence="6">
    <location>
        <begin position="565"/>
        <end position="675"/>
    </location>
</feature>
<feature type="region of interest" description="Disordered" evidence="5">
    <location>
        <begin position="1568"/>
        <end position="1614"/>
    </location>
</feature>
<reference evidence="7 8" key="1">
    <citation type="submission" date="2020-08" db="EMBL/GenBank/DDBJ databases">
        <title>Genomic Encyclopedia of Type Strains, Phase IV (KMG-IV): sequencing the most valuable type-strain genomes for metagenomic binning, comparative biology and taxonomic classification.</title>
        <authorList>
            <person name="Goeker M."/>
        </authorList>
    </citation>
    <scope>NUCLEOTIDE SEQUENCE [LARGE SCALE GENOMIC DNA]</scope>
    <source>
        <strain evidence="7 8">YC6886</strain>
    </source>
</reference>
<dbReference type="Gene3D" id="2.60.120.200">
    <property type="match status" value="3"/>
</dbReference>
<keyword evidence="4" id="KW-0106">Calcium</keyword>
<dbReference type="PROSITE" id="PS50268">
    <property type="entry name" value="CADHERIN_2"/>
    <property type="match status" value="1"/>
</dbReference>
<dbReference type="SUPFAM" id="SSF55486">
    <property type="entry name" value="Metalloproteases ('zincins'), catalytic domain"/>
    <property type="match status" value="1"/>
</dbReference>
<feature type="region of interest" description="Disordered" evidence="5">
    <location>
        <begin position="925"/>
        <end position="967"/>
    </location>
</feature>
<keyword evidence="8" id="KW-1185">Reference proteome</keyword>
<evidence type="ECO:0000256" key="4">
    <source>
        <dbReference type="ARBA" id="ARBA00022837"/>
    </source>
</evidence>
<keyword evidence="3" id="KW-0732">Signal</keyword>
<dbReference type="PANTHER" id="PTHR37467:SF1">
    <property type="entry name" value="EXPORTED CALCIUM-BINDING GLYCOPROTEIN"/>
    <property type="match status" value="1"/>
</dbReference>
<organism evidence="7 8">
    <name type="scientific">Haloferula luteola</name>
    <dbReference type="NCBI Taxonomy" id="595692"/>
    <lineage>
        <taxon>Bacteria</taxon>
        <taxon>Pseudomonadati</taxon>
        <taxon>Verrucomicrobiota</taxon>
        <taxon>Verrucomicrobiia</taxon>
        <taxon>Verrucomicrobiales</taxon>
        <taxon>Verrucomicrobiaceae</taxon>
        <taxon>Haloferula</taxon>
    </lineage>
</organism>
<dbReference type="SUPFAM" id="SSF49313">
    <property type="entry name" value="Cadherin-like"/>
    <property type="match status" value="1"/>
</dbReference>
<dbReference type="Gene3D" id="3.40.390.10">
    <property type="entry name" value="Collagenase (Catalytic Domain)"/>
    <property type="match status" value="1"/>
</dbReference>
<feature type="compositionally biased region" description="Low complexity" evidence="5">
    <location>
        <begin position="31"/>
        <end position="82"/>
    </location>
</feature>
<feature type="region of interest" description="Disordered" evidence="5">
    <location>
        <begin position="28"/>
        <end position="90"/>
    </location>
</feature>
<dbReference type="PANTHER" id="PTHR37467">
    <property type="entry name" value="EXPORTED CALCIUM-BINDING GLYCOPROTEIN-RELATED"/>
    <property type="match status" value="1"/>
</dbReference>
<evidence type="ECO:0000256" key="3">
    <source>
        <dbReference type="ARBA" id="ARBA00022729"/>
    </source>
</evidence>
<dbReference type="GO" id="GO:0016020">
    <property type="term" value="C:membrane"/>
    <property type="evidence" value="ECO:0007669"/>
    <property type="project" value="InterPro"/>
</dbReference>
<accession>A0A840VKP3</accession>
<keyword evidence="2" id="KW-0964">Secreted</keyword>
<dbReference type="SUPFAM" id="SSF49899">
    <property type="entry name" value="Concanavalin A-like lectins/glucanases"/>
    <property type="match status" value="3"/>
</dbReference>
<feature type="region of interest" description="Disordered" evidence="5">
    <location>
        <begin position="1265"/>
        <end position="1294"/>
    </location>
</feature>
<dbReference type="RefSeq" id="WP_184020896.1">
    <property type="nucleotide sequence ID" value="NZ_JACHFD010000022.1"/>
</dbReference>
<comment type="subcellular location">
    <subcellularLocation>
        <location evidence="1">Secreted</location>
    </subcellularLocation>
</comment>
<gene>
    <name evidence="7" type="ORF">HNR46_003486</name>
</gene>
<dbReference type="Gene3D" id="2.60.120.380">
    <property type="match status" value="1"/>
</dbReference>